<dbReference type="InterPro" id="IPR013332">
    <property type="entry name" value="KPR_N"/>
</dbReference>
<keyword evidence="6" id="KW-0274">FAD</keyword>
<keyword evidence="7" id="KW-0256">Endoplasmic reticulum</keyword>
<dbReference type="Pfam" id="PF08546">
    <property type="entry name" value="ApbA_C"/>
    <property type="match status" value="2"/>
</dbReference>
<dbReference type="InterPro" id="IPR008927">
    <property type="entry name" value="6-PGluconate_DH-like_C_sf"/>
</dbReference>
<dbReference type="Gene3D" id="1.10.1040.10">
    <property type="entry name" value="N-(1-d-carboxylethyl)-l-norvaline Dehydrogenase, domain 2"/>
    <property type="match status" value="1"/>
</dbReference>
<evidence type="ECO:0000256" key="9">
    <source>
        <dbReference type="ARBA" id="ARBA00023136"/>
    </source>
</evidence>
<evidence type="ECO:0000256" key="5">
    <source>
        <dbReference type="ARBA" id="ARBA00022630"/>
    </source>
</evidence>
<keyword evidence="8" id="KW-0560">Oxidoreductase</keyword>
<protein>
    <recommendedName>
        <fullName evidence="4">squalene monooxygenase</fullName>
        <ecNumber evidence="4">1.14.14.17</ecNumber>
    </recommendedName>
</protein>
<keyword evidence="5" id="KW-0285">Flavoprotein</keyword>
<evidence type="ECO:0000256" key="11">
    <source>
        <dbReference type="SAM" id="Phobius"/>
    </source>
</evidence>
<dbReference type="SUPFAM" id="SSF51735">
    <property type="entry name" value="NAD(P)-binding Rossmann-fold domains"/>
    <property type="match status" value="1"/>
</dbReference>
<dbReference type="InterPro" id="IPR013698">
    <property type="entry name" value="Squalene_epoxidase"/>
</dbReference>
<organism evidence="15 16">
    <name type="scientific">Puccinia striiformis</name>
    <dbReference type="NCBI Taxonomy" id="27350"/>
    <lineage>
        <taxon>Eukaryota</taxon>
        <taxon>Fungi</taxon>
        <taxon>Dikarya</taxon>
        <taxon>Basidiomycota</taxon>
        <taxon>Pucciniomycotina</taxon>
        <taxon>Pucciniomycetes</taxon>
        <taxon>Pucciniales</taxon>
        <taxon>Pucciniaceae</taxon>
        <taxon>Puccinia</taxon>
    </lineage>
</organism>
<dbReference type="EC" id="1.14.14.17" evidence="4"/>
<dbReference type="InterPro" id="IPR040125">
    <property type="entry name" value="Squalene_monox"/>
</dbReference>
<dbReference type="SUPFAM" id="SSF51905">
    <property type="entry name" value="FAD/NAD(P)-binding domain"/>
    <property type="match status" value="1"/>
</dbReference>
<dbReference type="EMBL" id="PKSL01000065">
    <property type="protein sequence ID" value="POW08359.1"/>
    <property type="molecule type" value="Genomic_DNA"/>
</dbReference>
<comment type="caution">
    <text evidence="15">The sequence shown here is derived from an EMBL/GenBank/DDBJ whole genome shotgun (WGS) entry which is preliminary data.</text>
</comment>
<feature type="domain" description="Squalene epoxidase" evidence="13">
    <location>
        <begin position="302"/>
        <end position="390"/>
    </location>
</feature>
<dbReference type="GO" id="GO:0005783">
    <property type="term" value="C:endoplasmic reticulum"/>
    <property type="evidence" value="ECO:0007669"/>
    <property type="project" value="TreeGrafter"/>
</dbReference>
<evidence type="ECO:0000256" key="3">
    <source>
        <dbReference type="ARBA" id="ARBA00008802"/>
    </source>
</evidence>
<keyword evidence="11" id="KW-0812">Transmembrane</keyword>
<feature type="domain" description="Squalene epoxidase" evidence="13">
    <location>
        <begin position="201"/>
        <end position="301"/>
    </location>
</feature>
<feature type="non-terminal residue" evidence="15">
    <location>
        <position position="1"/>
    </location>
</feature>
<feature type="compositionally biased region" description="Basic and acidic residues" evidence="10">
    <location>
        <begin position="423"/>
        <end position="435"/>
    </location>
</feature>
<dbReference type="SUPFAM" id="SSF48179">
    <property type="entry name" value="6-phosphogluconate dehydrogenase C-terminal domain-like"/>
    <property type="match status" value="2"/>
</dbReference>
<proteinExistence type="inferred from homology"/>
<dbReference type="InterPro" id="IPR036291">
    <property type="entry name" value="NAD(P)-bd_dom_sf"/>
</dbReference>
<dbReference type="GO" id="GO:0004506">
    <property type="term" value="F:squalene monooxygenase activity"/>
    <property type="evidence" value="ECO:0007669"/>
    <property type="project" value="UniProtKB-EC"/>
</dbReference>
<comment type="similarity">
    <text evidence="3">Belongs to the squalene monooxygenase family.</text>
</comment>
<dbReference type="VEuPathDB" id="FungiDB:PSTT_07598"/>
<keyword evidence="9 11" id="KW-0472">Membrane</keyword>
<dbReference type="GO" id="GO:0006696">
    <property type="term" value="P:ergosterol biosynthetic process"/>
    <property type="evidence" value="ECO:0007669"/>
    <property type="project" value="TreeGrafter"/>
</dbReference>
<evidence type="ECO:0000256" key="7">
    <source>
        <dbReference type="ARBA" id="ARBA00022848"/>
    </source>
</evidence>
<evidence type="ECO:0000256" key="6">
    <source>
        <dbReference type="ARBA" id="ARBA00022827"/>
    </source>
</evidence>
<dbReference type="GO" id="GO:0016020">
    <property type="term" value="C:membrane"/>
    <property type="evidence" value="ECO:0007669"/>
    <property type="project" value="InterPro"/>
</dbReference>
<evidence type="ECO:0000256" key="8">
    <source>
        <dbReference type="ARBA" id="ARBA00023002"/>
    </source>
</evidence>
<evidence type="ECO:0000256" key="4">
    <source>
        <dbReference type="ARBA" id="ARBA00012312"/>
    </source>
</evidence>
<reference evidence="15" key="1">
    <citation type="submission" date="2017-12" db="EMBL/GenBank/DDBJ databases">
        <title>Gene loss provides genomic basis for host adaptation in cereal stripe rust fungi.</title>
        <authorList>
            <person name="Xia C."/>
        </authorList>
    </citation>
    <scope>NUCLEOTIDE SEQUENCE [LARGE SCALE GENOMIC DNA]</scope>
    <source>
        <strain evidence="15">93-210</strain>
    </source>
</reference>
<dbReference type="InterPro" id="IPR036188">
    <property type="entry name" value="FAD/NAD-bd_sf"/>
</dbReference>
<dbReference type="GO" id="GO:0050660">
    <property type="term" value="F:flavin adenine dinucleotide binding"/>
    <property type="evidence" value="ECO:0007669"/>
    <property type="project" value="InterPro"/>
</dbReference>
<keyword evidence="7" id="KW-0492">Microsome</keyword>
<dbReference type="AlphaFoldDB" id="A0A2S4VFT4"/>
<sequence>SYTTLPSASISKAVLESYDAIIVGAGIGGSALAYALTDPSRNKKRQRPLSILLIERPPTARPNRRRTSATGGCLAVKRLGLRAVEVNGYGVYWGTDSSNISQLALPYPPESVPMNWKDGALWNGKSPKGIHQQRQQGRSFHHGRFVQRLRWKALSRPSVTVLQATVTDLIRCPKTDHIIGVKVKSSSSENQQQREESVSFFAPISFIMDGCFSKFRRLIASEGFKQPTDYYSTPTPFETIPLPGHGHVILRKKNSDGIEKLDAVEGEQEVGPVLVYQIGSAETRMLVDVPGAKVPSLSNGKRLEIWHHQRKKSSTCINVLAQALYSLFGAEDENLEVLKEGCFKYFELGGRRVSDPISLLSALIPSPLLLFYHFFSVAFYSIYIFTIKNGLQFFKSGQILWTACVTFLPVLWAESSHFDSKRKDVSEGERGRRTDEEEEEEELNGLIGGGNEDTLYRSWLDWLAALFPSTIDHTHHPATSITTVPASKIEANIEKHDRTRTSRGLQYEFLNNQQQHPIESLIVTTKAPHVLDSLKLIRHRLSAHSTVLLLHNGLGVVEELIENCFQEPNSRPTFVLATTSHGVYRLDKGIPVTDTDQEQEQEHDHVDEPCHGRFCHAGIGDIRIGVLPNTLMSQSIERFTLHNSQHQQDNHIENDNPILNPLSQTKPNLINHLPNIEPETKSLYHTISSILNPIIVQELSTKWLTMAEFQTSALIKLTVNAAINPISGLLETRNEGLYRESSFSSLSRRVCEEASAVFEAQSGGGQPFRPHHPLSVDNLQRVVNEIIHATRENISSMCSDLRTLATNRLPPPNTLSKPNLLRIGALQAPLKKTRLDPNHEILQKSLKETATEIDYINGYISRLGSQYLIQTPVNDSLADLVKLKSVNIKRGLILPRLQRVNRRLFIKFNADHHHKSVDNPSDLVSSKDPQNKDTDINTKRINLIRN</sequence>
<dbReference type="Pfam" id="PF02558">
    <property type="entry name" value="ApbA"/>
    <property type="match status" value="1"/>
</dbReference>
<feature type="domain" description="Ketopantoate reductase C-terminal" evidence="14">
    <location>
        <begin position="709"/>
        <end position="803"/>
    </location>
</feature>
<feature type="domain" description="Ketopantoate reductase C-terminal" evidence="14">
    <location>
        <begin position="839"/>
        <end position="884"/>
    </location>
</feature>
<evidence type="ECO:0000259" key="13">
    <source>
        <dbReference type="Pfam" id="PF08491"/>
    </source>
</evidence>
<dbReference type="Proteomes" id="UP000239156">
    <property type="component" value="Unassembled WGS sequence"/>
</dbReference>
<accession>A0A2S4VFT4</accession>
<evidence type="ECO:0000256" key="1">
    <source>
        <dbReference type="ARBA" id="ARBA00001974"/>
    </source>
</evidence>
<dbReference type="PANTHER" id="PTHR10835:SF0">
    <property type="entry name" value="SQUALENE MONOOXYGENASE"/>
    <property type="match status" value="1"/>
</dbReference>
<feature type="transmembrane region" description="Helical" evidence="11">
    <location>
        <begin position="368"/>
        <end position="387"/>
    </location>
</feature>
<gene>
    <name evidence="15" type="ORF">PSTT_07598</name>
</gene>
<feature type="compositionally biased region" description="Polar residues" evidence="10">
    <location>
        <begin position="918"/>
        <end position="928"/>
    </location>
</feature>
<feature type="region of interest" description="Disordered" evidence="10">
    <location>
        <begin position="423"/>
        <end position="447"/>
    </location>
</feature>
<feature type="domain" description="Ketopantoate reductase N-terminal" evidence="12">
    <location>
        <begin position="506"/>
        <end position="589"/>
    </location>
</feature>
<dbReference type="VEuPathDB" id="FungiDB:PSHT_08979"/>
<dbReference type="PANTHER" id="PTHR10835">
    <property type="entry name" value="SQUALENE MONOOXYGENASE"/>
    <property type="match status" value="1"/>
</dbReference>
<evidence type="ECO:0000313" key="16">
    <source>
        <dbReference type="Proteomes" id="UP000239156"/>
    </source>
</evidence>
<evidence type="ECO:0000259" key="12">
    <source>
        <dbReference type="Pfam" id="PF02558"/>
    </source>
</evidence>
<keyword evidence="16" id="KW-1185">Reference proteome</keyword>
<feature type="non-terminal residue" evidence="15">
    <location>
        <position position="946"/>
    </location>
</feature>
<dbReference type="InterPro" id="IPR013752">
    <property type="entry name" value="KPA_reductase"/>
</dbReference>
<comment type="subcellular location">
    <subcellularLocation>
        <location evidence="2">Microsome membrane</location>
        <topology evidence="2">Multi-pass membrane protein</topology>
    </subcellularLocation>
</comment>
<dbReference type="Gene3D" id="3.50.50.60">
    <property type="entry name" value="FAD/NAD(P)-binding domain"/>
    <property type="match status" value="1"/>
</dbReference>
<dbReference type="InterPro" id="IPR013328">
    <property type="entry name" value="6PGD_dom2"/>
</dbReference>
<feature type="transmembrane region" description="Helical" evidence="11">
    <location>
        <begin position="20"/>
        <end position="37"/>
    </location>
</feature>
<comment type="cofactor">
    <cofactor evidence="1">
        <name>FAD</name>
        <dbReference type="ChEBI" id="CHEBI:57692"/>
    </cofactor>
</comment>
<evidence type="ECO:0000259" key="14">
    <source>
        <dbReference type="Pfam" id="PF08546"/>
    </source>
</evidence>
<dbReference type="Pfam" id="PF08491">
    <property type="entry name" value="SE"/>
    <property type="match status" value="2"/>
</dbReference>
<feature type="region of interest" description="Disordered" evidence="10">
    <location>
        <begin position="916"/>
        <end position="937"/>
    </location>
</feature>
<evidence type="ECO:0000313" key="15">
    <source>
        <dbReference type="EMBL" id="POW08359.1"/>
    </source>
</evidence>
<evidence type="ECO:0000256" key="2">
    <source>
        <dbReference type="ARBA" id="ARBA00004154"/>
    </source>
</evidence>
<dbReference type="Gene3D" id="3.40.50.720">
    <property type="entry name" value="NAD(P)-binding Rossmann-like Domain"/>
    <property type="match status" value="1"/>
</dbReference>
<name>A0A2S4VFT4_9BASI</name>
<keyword evidence="11" id="KW-1133">Transmembrane helix</keyword>
<evidence type="ECO:0000256" key="10">
    <source>
        <dbReference type="SAM" id="MobiDB-lite"/>
    </source>
</evidence>